<reference evidence="2 3" key="1">
    <citation type="submission" date="2021-12" db="EMBL/GenBank/DDBJ databases">
        <title>Discovery of the Pendulisporaceae a myxobacterial family with distinct sporulation behavior and unique specialized metabolism.</title>
        <authorList>
            <person name="Garcia R."/>
            <person name="Popoff A."/>
            <person name="Bader C.D."/>
            <person name="Loehr J."/>
            <person name="Walesch S."/>
            <person name="Walt C."/>
            <person name="Boldt J."/>
            <person name="Bunk B."/>
            <person name="Haeckl F.J.F.P.J."/>
            <person name="Gunesch A.P."/>
            <person name="Birkelbach J."/>
            <person name="Nuebel U."/>
            <person name="Pietschmann T."/>
            <person name="Bach T."/>
            <person name="Mueller R."/>
        </authorList>
    </citation>
    <scope>NUCLEOTIDE SEQUENCE [LARGE SCALE GENOMIC DNA]</scope>
    <source>
        <strain evidence="2 3">MSr11954</strain>
    </source>
</reference>
<feature type="region of interest" description="Disordered" evidence="1">
    <location>
        <begin position="1"/>
        <end position="20"/>
    </location>
</feature>
<keyword evidence="3" id="KW-1185">Reference proteome</keyword>
<dbReference type="RefSeq" id="WP_394824456.1">
    <property type="nucleotide sequence ID" value="NZ_CP089984.1"/>
</dbReference>
<gene>
    <name evidence="2" type="ORF">LZC94_44320</name>
</gene>
<name>A0ABZ2M0H5_9BACT</name>
<proteinExistence type="predicted"/>
<evidence type="ECO:0000256" key="1">
    <source>
        <dbReference type="SAM" id="MobiDB-lite"/>
    </source>
</evidence>
<sequence length="86" mass="9265">MTQSSEEHAEEASADQASALGTRTSFYATCTGTRRWGPTDGRPIEWANASSCKKYNGYYGGYTALPSSESPCHGDVANINGELHCR</sequence>
<feature type="compositionally biased region" description="Basic and acidic residues" evidence="1">
    <location>
        <begin position="1"/>
        <end position="11"/>
    </location>
</feature>
<evidence type="ECO:0000313" key="2">
    <source>
        <dbReference type="EMBL" id="WXB14832.1"/>
    </source>
</evidence>
<dbReference type="Proteomes" id="UP001370348">
    <property type="component" value="Chromosome"/>
</dbReference>
<dbReference type="EMBL" id="CP089984">
    <property type="protein sequence ID" value="WXB14832.1"/>
    <property type="molecule type" value="Genomic_DNA"/>
</dbReference>
<organism evidence="2 3">
    <name type="scientific">Pendulispora albinea</name>
    <dbReference type="NCBI Taxonomy" id="2741071"/>
    <lineage>
        <taxon>Bacteria</taxon>
        <taxon>Pseudomonadati</taxon>
        <taxon>Myxococcota</taxon>
        <taxon>Myxococcia</taxon>
        <taxon>Myxococcales</taxon>
        <taxon>Sorangiineae</taxon>
        <taxon>Pendulisporaceae</taxon>
        <taxon>Pendulispora</taxon>
    </lineage>
</organism>
<evidence type="ECO:0000313" key="3">
    <source>
        <dbReference type="Proteomes" id="UP001370348"/>
    </source>
</evidence>
<protein>
    <submittedName>
        <fullName evidence="2">Uncharacterized protein</fullName>
    </submittedName>
</protein>
<accession>A0ABZ2M0H5</accession>